<keyword evidence="1" id="KW-1133">Transmembrane helix</keyword>
<gene>
    <name evidence="2" type="ORF">KCG48_04500</name>
</gene>
<keyword evidence="1" id="KW-0812">Transmembrane</keyword>
<name>A0A941CQP1_9CLOT</name>
<evidence type="ECO:0000313" key="3">
    <source>
        <dbReference type="Proteomes" id="UP000675379"/>
    </source>
</evidence>
<dbReference type="RefSeq" id="WP_211800124.1">
    <property type="nucleotide sequence ID" value="NZ_JAGSCS010000004.1"/>
</dbReference>
<keyword evidence="3" id="KW-1185">Reference proteome</keyword>
<dbReference type="EMBL" id="JAGSCS010000004">
    <property type="protein sequence ID" value="MBR0575598.1"/>
    <property type="molecule type" value="Genomic_DNA"/>
</dbReference>
<dbReference type="Proteomes" id="UP000675379">
    <property type="component" value="Unassembled WGS sequence"/>
</dbReference>
<evidence type="ECO:0000256" key="1">
    <source>
        <dbReference type="SAM" id="Phobius"/>
    </source>
</evidence>
<organism evidence="2 3">
    <name type="scientific">Proteiniclasticum sediminis</name>
    <dbReference type="NCBI Taxonomy" id="2804028"/>
    <lineage>
        <taxon>Bacteria</taxon>
        <taxon>Bacillati</taxon>
        <taxon>Bacillota</taxon>
        <taxon>Clostridia</taxon>
        <taxon>Eubacteriales</taxon>
        <taxon>Clostridiaceae</taxon>
        <taxon>Proteiniclasticum</taxon>
    </lineage>
</organism>
<protein>
    <submittedName>
        <fullName evidence="2">Uncharacterized protein</fullName>
    </submittedName>
</protein>
<reference evidence="2" key="1">
    <citation type="submission" date="2021-04" db="EMBL/GenBank/DDBJ databases">
        <title>Proteiniclasticum sedimins sp. nov., an obligate anaerobic bacterium isolated from anaerobic sludge.</title>
        <authorList>
            <person name="Liu J."/>
        </authorList>
    </citation>
    <scope>NUCLEOTIDE SEQUENCE</scope>
    <source>
        <strain evidence="2">BAD-10</strain>
    </source>
</reference>
<dbReference type="AlphaFoldDB" id="A0A941CQP1"/>
<evidence type="ECO:0000313" key="2">
    <source>
        <dbReference type="EMBL" id="MBR0575598.1"/>
    </source>
</evidence>
<keyword evidence="1" id="KW-0472">Membrane</keyword>
<accession>A0A941CQP1</accession>
<comment type="caution">
    <text evidence="2">The sequence shown here is derived from an EMBL/GenBank/DDBJ whole genome shotgun (WGS) entry which is preliminary data.</text>
</comment>
<feature type="transmembrane region" description="Helical" evidence="1">
    <location>
        <begin position="6"/>
        <end position="26"/>
    </location>
</feature>
<sequence>MFDLFIYLLGLSIGAAILLTGGYLLISALRSKDTYMRLNRATLLVALVVFFGMLTLNYSLLNSFLASALALLLIRVSYVIYIDAE</sequence>
<proteinExistence type="predicted"/>
<feature type="transmembrane region" description="Helical" evidence="1">
    <location>
        <begin position="38"/>
        <end position="58"/>
    </location>
</feature>
<feature type="transmembrane region" description="Helical" evidence="1">
    <location>
        <begin position="64"/>
        <end position="82"/>
    </location>
</feature>